<feature type="compositionally biased region" description="Gly residues" evidence="12">
    <location>
        <begin position="677"/>
        <end position="696"/>
    </location>
</feature>
<evidence type="ECO:0000313" key="16">
    <source>
        <dbReference type="Proteomes" id="UP000005753"/>
    </source>
</evidence>
<dbReference type="GO" id="GO:0003677">
    <property type="term" value="F:DNA binding"/>
    <property type="evidence" value="ECO:0007669"/>
    <property type="project" value="UniProtKB-KW"/>
</dbReference>
<reference evidence="15 16" key="1">
    <citation type="submission" date="2010-08" db="EMBL/GenBank/DDBJ databases">
        <authorList>
            <consortium name="US DOE Joint Genome Institute (JGI-PGF)"/>
            <person name="Lucas S."/>
            <person name="Copeland A."/>
            <person name="Lapidus A."/>
            <person name="Cheng J.-F."/>
            <person name="Bruce D."/>
            <person name="Goodwin L."/>
            <person name="Pitluck S."/>
            <person name="Land M.L."/>
            <person name="Hauser L."/>
            <person name="Chang Y.-J."/>
            <person name="Anderson I.J."/>
            <person name="Johnson E."/>
            <person name="Mulhopadhyay B."/>
            <person name="Kyrpides N."/>
            <person name="Woyke T.J."/>
        </authorList>
    </citation>
    <scope>NUCLEOTIDE SEQUENCE [LARGE SCALE GENOMIC DNA]</scope>
    <source>
        <strain evidence="15 16">6</strain>
    </source>
</reference>
<reference evidence="15 16" key="2">
    <citation type="submission" date="2012-02" db="EMBL/GenBank/DDBJ databases">
        <title>Improved High-Quality Draft sequence of Eubacterium cellulosolvens 6.</title>
        <authorList>
            <consortium name="US DOE Joint Genome Institute"/>
            <person name="Lucas S."/>
            <person name="Han J."/>
            <person name="Lapidus A."/>
            <person name="Cheng J.-F."/>
            <person name="Goodwin L."/>
            <person name="Pitluck S."/>
            <person name="Peters L."/>
            <person name="Mikhailova N."/>
            <person name="Gu W."/>
            <person name="Detter J.C."/>
            <person name="Han C."/>
            <person name="Tapia R."/>
            <person name="Land M."/>
            <person name="Hauser L."/>
            <person name="Kyrpides N."/>
            <person name="Ivanova N."/>
            <person name="Pagani I."/>
            <person name="Johnson E."/>
            <person name="Mukhopadhyay B."/>
            <person name="Anderson I."/>
            <person name="Woyke T."/>
        </authorList>
    </citation>
    <scope>NUCLEOTIDE SEQUENCE [LARGE SCALE GENOMIC DNA]</scope>
    <source>
        <strain evidence="15 16">6</strain>
    </source>
</reference>
<dbReference type="GO" id="GO:0005829">
    <property type="term" value="C:cytosol"/>
    <property type="evidence" value="ECO:0007669"/>
    <property type="project" value="TreeGrafter"/>
</dbReference>
<gene>
    <name evidence="15" type="ORF">EubceDRAFT1_0545</name>
</gene>
<keyword evidence="4 10" id="KW-0347">Helicase</keyword>
<dbReference type="eggNOG" id="COG0210">
    <property type="taxonomic scope" value="Bacteria"/>
</dbReference>
<dbReference type="GO" id="GO:0043138">
    <property type="term" value="F:3'-5' DNA helicase activity"/>
    <property type="evidence" value="ECO:0007669"/>
    <property type="project" value="UniProtKB-EC"/>
</dbReference>
<dbReference type="GO" id="GO:0005524">
    <property type="term" value="F:ATP binding"/>
    <property type="evidence" value="ECO:0007669"/>
    <property type="project" value="UniProtKB-UniRule"/>
</dbReference>
<evidence type="ECO:0000256" key="6">
    <source>
        <dbReference type="ARBA" id="ARBA00023125"/>
    </source>
</evidence>
<dbReference type="InterPro" id="IPR014016">
    <property type="entry name" value="UvrD-like_ATP-bd"/>
</dbReference>
<dbReference type="InterPro" id="IPR014017">
    <property type="entry name" value="DNA_helicase_UvrD-like_C"/>
</dbReference>
<dbReference type="PANTHER" id="PTHR11070">
    <property type="entry name" value="UVRD / RECB / PCRA DNA HELICASE FAMILY MEMBER"/>
    <property type="match status" value="1"/>
</dbReference>
<keyword evidence="7" id="KW-0413">Isomerase</keyword>
<feature type="domain" description="UvrD-like helicase ATP-binding" evidence="13">
    <location>
        <begin position="5"/>
        <end position="284"/>
    </location>
</feature>
<dbReference type="InterPro" id="IPR000212">
    <property type="entry name" value="DNA_helicase_UvrD/REP"/>
</dbReference>
<dbReference type="EMBL" id="CM001487">
    <property type="protein sequence ID" value="EIM56387.1"/>
    <property type="molecule type" value="Genomic_DNA"/>
</dbReference>
<comment type="catalytic activity">
    <reaction evidence="8">
        <text>Couples ATP hydrolysis with the unwinding of duplex DNA by translocating in the 3'-5' direction.</text>
        <dbReference type="EC" id="5.6.2.4"/>
    </reaction>
</comment>
<dbReference type="Gene3D" id="1.10.486.10">
    <property type="entry name" value="PCRA, domain 4"/>
    <property type="match status" value="1"/>
</dbReference>
<dbReference type="CDD" id="cd17932">
    <property type="entry name" value="DEXQc_UvrD"/>
    <property type="match status" value="1"/>
</dbReference>
<dbReference type="EC" id="5.6.2.4" evidence="11"/>
<feature type="region of interest" description="Disordered" evidence="12">
    <location>
        <begin position="651"/>
        <end position="703"/>
    </location>
</feature>
<evidence type="ECO:0000259" key="14">
    <source>
        <dbReference type="PROSITE" id="PS51217"/>
    </source>
</evidence>
<feature type="binding site" evidence="10">
    <location>
        <begin position="26"/>
        <end position="33"/>
    </location>
    <ligand>
        <name>ATP</name>
        <dbReference type="ChEBI" id="CHEBI:30616"/>
    </ligand>
</feature>
<name>I5ARG4_EUBC6</name>
<evidence type="ECO:0000256" key="11">
    <source>
        <dbReference type="RuleBase" id="RU364053"/>
    </source>
</evidence>
<dbReference type="PANTHER" id="PTHR11070:SF2">
    <property type="entry name" value="ATP-DEPENDENT DNA HELICASE SRS2"/>
    <property type="match status" value="1"/>
</dbReference>
<dbReference type="PROSITE" id="PS51198">
    <property type="entry name" value="UVRD_HELICASE_ATP_BIND"/>
    <property type="match status" value="1"/>
</dbReference>
<proteinExistence type="inferred from homology"/>
<keyword evidence="3 10" id="KW-0378">Hydrolase</keyword>
<accession>I5ARG4</accession>
<organism evidence="15 16">
    <name type="scientific">Eubacterium cellulosolvens (strain ATCC 43171 / JCM 9499 / 6)</name>
    <name type="common">Cillobacterium cellulosolvens</name>
    <dbReference type="NCBI Taxonomy" id="633697"/>
    <lineage>
        <taxon>Bacteria</taxon>
        <taxon>Bacillati</taxon>
        <taxon>Bacillota</taxon>
        <taxon>Clostridia</taxon>
        <taxon>Eubacteriales</taxon>
        <taxon>Eubacteriaceae</taxon>
        <taxon>Eubacterium</taxon>
    </lineage>
</organism>
<comment type="similarity">
    <text evidence="1 11">Belongs to the helicase family. UvrD subfamily.</text>
</comment>
<comment type="catalytic activity">
    <reaction evidence="9 11">
        <text>ATP + H2O = ADP + phosphate + H(+)</text>
        <dbReference type="Rhea" id="RHEA:13065"/>
        <dbReference type="ChEBI" id="CHEBI:15377"/>
        <dbReference type="ChEBI" id="CHEBI:15378"/>
        <dbReference type="ChEBI" id="CHEBI:30616"/>
        <dbReference type="ChEBI" id="CHEBI:43474"/>
        <dbReference type="ChEBI" id="CHEBI:456216"/>
        <dbReference type="EC" id="5.6.2.4"/>
    </reaction>
</comment>
<dbReference type="OrthoDB" id="9810135at2"/>
<dbReference type="FunFam" id="1.10.10.160:FF:000001">
    <property type="entry name" value="ATP-dependent DNA helicase"/>
    <property type="match status" value="1"/>
</dbReference>
<dbReference type="Proteomes" id="UP000005753">
    <property type="component" value="Chromosome"/>
</dbReference>
<dbReference type="CDD" id="cd18807">
    <property type="entry name" value="SF1_C_UvrD"/>
    <property type="match status" value="1"/>
</dbReference>
<dbReference type="FunFam" id="1.10.486.10:FF:000003">
    <property type="entry name" value="ATP-dependent DNA helicase"/>
    <property type="match status" value="1"/>
</dbReference>
<sequence length="799" mass="90518">MNYLENLNPQQKEAVEYTEGPLLILAGAGSGKTRVLTCRIAHMIAEKGVAPWNIMAITFTNKAAGEMRERVDQLVGQGADNIWVSTFHSSCCRILRRYIDRIGYDRSFTIYDTDDSKQVMKEVIRALQLDTKVFKERSILAKISAAKNEMIGPEQFEEEAISWSDKRVAKCYYEYQKRLTQNNALDFDDLLVLTVKLFQQEPEVLAYYQERFRYIMIDEYQDTNTVQFHFVRLLASRYRNLCVVGDDDQSIYKFRGANIRNILNFEKEFPGAKVIKLEQNYRSTQNILNAANEVIANNKGRKQKKLWTSNKGGELVHFRQFLNGFEEAEYVAGDIAGKVRAGGRQYSDFAVLYRTNAMSRLFEEKFIALNIPYKIVGGVNFYARKEIKDMLAYLKTVDNGRDDLAVKRIINIPKRGIGNTSIGKIEQYALEENLSFYDALLEIDRVPGVSRAASKIREFTSMIGRYRGIIHSGEFSVRELLEMIIRDTGYVQELEEENTDEAKARIENIDELISKTEDYMKESDEPNLSEFLQQVSLVADIDSVEEGSDYVLLMTLHGAKGLEFDNVYMAGMEENTFPSYMSISADDPEEIEEERRLCYVGITRARKDLTLTAAEMRMVRGEPQFHRASRFVREIPRNLVELERETTDTRNFLKPPATGLDQLMGYGRGDKTSSYSGQGGFGESSGFGSRNRGGSGAEASVSYGGTSGYRSGSSAYGSKSGASSYRLPSKPPAASLNQYKVEKLSALDYGQGDSVRHVKFGVGVVKEVKKGARDFEVTVDFENYGIKRMFASFAKLKKV</sequence>
<keyword evidence="6 11" id="KW-0238">DNA-binding</keyword>
<dbReference type="InterPro" id="IPR027417">
    <property type="entry name" value="P-loop_NTPase"/>
</dbReference>
<evidence type="ECO:0000256" key="2">
    <source>
        <dbReference type="ARBA" id="ARBA00022741"/>
    </source>
</evidence>
<dbReference type="PROSITE" id="PS51217">
    <property type="entry name" value="UVRD_HELICASE_CTER"/>
    <property type="match status" value="1"/>
</dbReference>
<evidence type="ECO:0000256" key="9">
    <source>
        <dbReference type="ARBA" id="ARBA00048988"/>
    </source>
</evidence>
<feature type="domain" description="UvrD-like helicase C-terminal" evidence="14">
    <location>
        <begin position="285"/>
        <end position="561"/>
    </location>
</feature>
<evidence type="ECO:0000256" key="12">
    <source>
        <dbReference type="SAM" id="MobiDB-lite"/>
    </source>
</evidence>
<keyword evidence="2 10" id="KW-0547">Nucleotide-binding</keyword>
<keyword evidence="16" id="KW-1185">Reference proteome</keyword>
<dbReference type="GO" id="GO:0016887">
    <property type="term" value="F:ATP hydrolysis activity"/>
    <property type="evidence" value="ECO:0007669"/>
    <property type="project" value="RHEA"/>
</dbReference>
<dbReference type="HOGENOM" id="CLU_004585_5_2_9"/>
<dbReference type="InterPro" id="IPR005751">
    <property type="entry name" value="ATP-dep_DNA_helicase_PcrA"/>
</dbReference>
<evidence type="ECO:0000256" key="4">
    <source>
        <dbReference type="ARBA" id="ARBA00022806"/>
    </source>
</evidence>
<dbReference type="Pfam" id="PF21196">
    <property type="entry name" value="PcrA_UvrD_tudor"/>
    <property type="match status" value="1"/>
</dbReference>
<evidence type="ECO:0000256" key="10">
    <source>
        <dbReference type="PROSITE-ProRule" id="PRU00560"/>
    </source>
</evidence>
<evidence type="ECO:0000256" key="1">
    <source>
        <dbReference type="ARBA" id="ARBA00009922"/>
    </source>
</evidence>
<keyword evidence="5 10" id="KW-0067">ATP-binding</keyword>
<dbReference type="GO" id="GO:0009314">
    <property type="term" value="P:response to radiation"/>
    <property type="evidence" value="ECO:0007669"/>
    <property type="project" value="UniProtKB-ARBA"/>
</dbReference>
<dbReference type="Gene3D" id="1.10.10.160">
    <property type="match status" value="1"/>
</dbReference>
<dbReference type="Gene3D" id="3.40.50.300">
    <property type="entry name" value="P-loop containing nucleotide triphosphate hydrolases"/>
    <property type="match status" value="2"/>
</dbReference>
<dbReference type="GO" id="GO:0000725">
    <property type="term" value="P:recombinational repair"/>
    <property type="evidence" value="ECO:0007669"/>
    <property type="project" value="TreeGrafter"/>
</dbReference>
<evidence type="ECO:0000256" key="3">
    <source>
        <dbReference type="ARBA" id="ARBA00022801"/>
    </source>
</evidence>
<dbReference type="InterPro" id="IPR013986">
    <property type="entry name" value="DExx_box_DNA_helicase_dom_sf"/>
</dbReference>
<evidence type="ECO:0000256" key="7">
    <source>
        <dbReference type="ARBA" id="ARBA00023235"/>
    </source>
</evidence>
<evidence type="ECO:0000256" key="5">
    <source>
        <dbReference type="ARBA" id="ARBA00022840"/>
    </source>
</evidence>
<dbReference type="STRING" id="633697.EubceDRAFT1_0545"/>
<dbReference type="NCBIfam" id="TIGR01073">
    <property type="entry name" value="pcrA"/>
    <property type="match status" value="1"/>
</dbReference>
<evidence type="ECO:0000259" key="13">
    <source>
        <dbReference type="PROSITE" id="PS51198"/>
    </source>
</evidence>
<dbReference type="Pfam" id="PF13361">
    <property type="entry name" value="UvrD_C"/>
    <property type="match status" value="1"/>
</dbReference>
<dbReference type="GO" id="GO:0033202">
    <property type="term" value="C:DNA helicase complex"/>
    <property type="evidence" value="ECO:0007669"/>
    <property type="project" value="TreeGrafter"/>
</dbReference>
<dbReference type="SUPFAM" id="SSF52540">
    <property type="entry name" value="P-loop containing nucleoside triphosphate hydrolases"/>
    <property type="match status" value="1"/>
</dbReference>
<dbReference type="AlphaFoldDB" id="I5ARG4"/>
<evidence type="ECO:0000313" key="15">
    <source>
        <dbReference type="EMBL" id="EIM56387.1"/>
    </source>
</evidence>
<dbReference type="Pfam" id="PF00580">
    <property type="entry name" value="UvrD-helicase"/>
    <property type="match status" value="1"/>
</dbReference>
<protein>
    <recommendedName>
        <fullName evidence="11">ATP-dependent DNA helicase</fullName>
        <ecNumber evidence="11">5.6.2.4</ecNumber>
    </recommendedName>
</protein>
<evidence type="ECO:0000256" key="8">
    <source>
        <dbReference type="ARBA" id="ARBA00034617"/>
    </source>
</evidence>
<dbReference type="GO" id="GO:0006260">
    <property type="term" value="P:DNA replication"/>
    <property type="evidence" value="ECO:0007669"/>
    <property type="project" value="InterPro"/>
</dbReference>